<dbReference type="SUPFAM" id="SSF50494">
    <property type="entry name" value="Trypsin-like serine proteases"/>
    <property type="match status" value="1"/>
</dbReference>
<dbReference type="EMBL" id="UYYB01001546">
    <property type="protein sequence ID" value="VDM65858.1"/>
    <property type="molecule type" value="Genomic_DNA"/>
</dbReference>
<accession>A0A3P7KAG8</accession>
<evidence type="ECO:0000256" key="1">
    <source>
        <dbReference type="ARBA" id="ARBA00022670"/>
    </source>
</evidence>
<keyword evidence="2" id="KW-0378">Hydrolase</keyword>
<evidence type="ECO:0000256" key="4">
    <source>
        <dbReference type="ARBA" id="ARBA00023157"/>
    </source>
</evidence>
<dbReference type="Proteomes" id="UP000270094">
    <property type="component" value="Unassembled WGS sequence"/>
</dbReference>
<dbReference type="PANTHER" id="PTHR24276">
    <property type="entry name" value="POLYSERASE-RELATED"/>
    <property type="match status" value="1"/>
</dbReference>
<evidence type="ECO:0000259" key="5">
    <source>
        <dbReference type="Pfam" id="PF00089"/>
    </source>
</evidence>
<dbReference type="InterPro" id="IPR050430">
    <property type="entry name" value="Peptidase_S1"/>
</dbReference>
<dbReference type="AlphaFoldDB" id="A0A3P7KAG8"/>
<dbReference type="GO" id="GO:0006508">
    <property type="term" value="P:proteolysis"/>
    <property type="evidence" value="ECO:0007669"/>
    <property type="project" value="UniProtKB-KW"/>
</dbReference>
<keyword evidence="4" id="KW-1015">Disulfide bond</keyword>
<dbReference type="InterPro" id="IPR001254">
    <property type="entry name" value="Trypsin_dom"/>
</dbReference>
<evidence type="ECO:0000256" key="2">
    <source>
        <dbReference type="ARBA" id="ARBA00022801"/>
    </source>
</evidence>
<name>A0A3P7KAG8_STRVU</name>
<gene>
    <name evidence="6" type="ORF">SVUK_LOCUS856</name>
</gene>
<evidence type="ECO:0000313" key="7">
    <source>
        <dbReference type="Proteomes" id="UP000270094"/>
    </source>
</evidence>
<dbReference type="InterPro" id="IPR009003">
    <property type="entry name" value="Peptidase_S1_PA"/>
</dbReference>
<dbReference type="PROSITE" id="PS00134">
    <property type="entry name" value="TRYPSIN_HIS"/>
    <property type="match status" value="1"/>
</dbReference>
<protein>
    <recommendedName>
        <fullName evidence="5">Peptidase S1 domain-containing protein</fullName>
    </recommendedName>
</protein>
<dbReference type="OrthoDB" id="7754674at2759"/>
<keyword evidence="3" id="KW-0720">Serine protease</keyword>
<organism evidence="6 7">
    <name type="scientific">Strongylus vulgaris</name>
    <name type="common">Blood worm</name>
    <dbReference type="NCBI Taxonomy" id="40348"/>
    <lineage>
        <taxon>Eukaryota</taxon>
        <taxon>Metazoa</taxon>
        <taxon>Ecdysozoa</taxon>
        <taxon>Nematoda</taxon>
        <taxon>Chromadorea</taxon>
        <taxon>Rhabditida</taxon>
        <taxon>Rhabditina</taxon>
        <taxon>Rhabditomorpha</taxon>
        <taxon>Strongyloidea</taxon>
        <taxon>Strongylidae</taxon>
        <taxon>Strongylus</taxon>
    </lineage>
</organism>
<feature type="domain" description="Peptidase S1" evidence="5">
    <location>
        <begin position="22"/>
        <end position="70"/>
    </location>
</feature>
<sequence>MLATDISAKFYPAKGAKLFKVLGGVPVKPDEFPFLATLRYHKDLRTEMCGGALISPYHVLTAAHCVISLNKSVEEECQKPRVLSSKSDLLFFKRDLELTLKYSKSIPKTALNTEQCSFGMAPFDGGAT</sequence>
<reference evidence="6 7" key="1">
    <citation type="submission" date="2018-11" db="EMBL/GenBank/DDBJ databases">
        <authorList>
            <consortium name="Pathogen Informatics"/>
        </authorList>
    </citation>
    <scope>NUCLEOTIDE SEQUENCE [LARGE SCALE GENOMIC DNA]</scope>
</reference>
<dbReference type="Pfam" id="PF00089">
    <property type="entry name" value="Trypsin"/>
    <property type="match status" value="1"/>
</dbReference>
<keyword evidence="1" id="KW-0645">Protease</keyword>
<dbReference type="PANTHER" id="PTHR24276:SF98">
    <property type="entry name" value="FI18310P1-RELATED"/>
    <property type="match status" value="1"/>
</dbReference>
<evidence type="ECO:0000256" key="3">
    <source>
        <dbReference type="ARBA" id="ARBA00022825"/>
    </source>
</evidence>
<keyword evidence="7" id="KW-1185">Reference proteome</keyword>
<dbReference type="Gene3D" id="2.40.10.10">
    <property type="entry name" value="Trypsin-like serine proteases"/>
    <property type="match status" value="1"/>
</dbReference>
<dbReference type="InterPro" id="IPR018114">
    <property type="entry name" value="TRYPSIN_HIS"/>
</dbReference>
<dbReference type="GO" id="GO:0004252">
    <property type="term" value="F:serine-type endopeptidase activity"/>
    <property type="evidence" value="ECO:0007669"/>
    <property type="project" value="InterPro"/>
</dbReference>
<evidence type="ECO:0000313" key="6">
    <source>
        <dbReference type="EMBL" id="VDM65858.1"/>
    </source>
</evidence>
<proteinExistence type="predicted"/>
<dbReference type="InterPro" id="IPR043504">
    <property type="entry name" value="Peptidase_S1_PA_chymotrypsin"/>
</dbReference>